<dbReference type="InterPro" id="IPR025411">
    <property type="entry name" value="DUF4136"/>
</dbReference>
<gene>
    <name evidence="2" type="ORF">IAC54_01350</name>
</gene>
<protein>
    <submittedName>
        <fullName evidence="2">DUF4136 domain-containing protein</fullName>
    </submittedName>
</protein>
<comment type="caution">
    <text evidence="2">The sequence shown here is derived from an EMBL/GenBank/DDBJ whole genome shotgun (WGS) entry which is preliminary data.</text>
</comment>
<reference evidence="2" key="1">
    <citation type="submission" date="2020-10" db="EMBL/GenBank/DDBJ databases">
        <authorList>
            <person name="Gilroy R."/>
        </authorList>
    </citation>
    <scope>NUCLEOTIDE SEQUENCE</scope>
    <source>
        <strain evidence="2">G3-4614</strain>
    </source>
</reference>
<feature type="domain" description="DUF4136" evidence="1">
    <location>
        <begin position="35"/>
        <end position="214"/>
    </location>
</feature>
<dbReference type="Pfam" id="PF13590">
    <property type="entry name" value="DUF4136"/>
    <property type="match status" value="1"/>
</dbReference>
<dbReference type="Gene3D" id="3.30.160.670">
    <property type="match status" value="1"/>
</dbReference>
<evidence type="ECO:0000313" key="2">
    <source>
        <dbReference type="EMBL" id="MBO8437530.1"/>
    </source>
</evidence>
<accession>A0A9D9E404</accession>
<proteinExistence type="predicted"/>
<organism evidence="2 3">
    <name type="scientific">Candidatus Caccoplasma merdipullorum</name>
    <dbReference type="NCBI Taxonomy" id="2840718"/>
    <lineage>
        <taxon>Bacteria</taxon>
        <taxon>Pseudomonadati</taxon>
        <taxon>Bacteroidota</taxon>
        <taxon>Bacteroidia</taxon>
        <taxon>Bacteroidales</taxon>
        <taxon>Bacteroidaceae</taxon>
        <taxon>Bacteroidaceae incertae sedis</taxon>
        <taxon>Candidatus Caccoplasma</taxon>
    </lineage>
</organism>
<reference evidence="2" key="2">
    <citation type="journal article" date="2021" name="PeerJ">
        <title>Extensive microbial diversity within the chicken gut microbiome revealed by metagenomics and culture.</title>
        <authorList>
            <person name="Gilroy R."/>
            <person name="Ravi A."/>
            <person name="Getino M."/>
            <person name="Pursley I."/>
            <person name="Horton D.L."/>
            <person name="Alikhan N.F."/>
            <person name="Baker D."/>
            <person name="Gharbi K."/>
            <person name="Hall N."/>
            <person name="Watson M."/>
            <person name="Adriaenssens E.M."/>
            <person name="Foster-Nyarko E."/>
            <person name="Jarju S."/>
            <person name="Secka A."/>
            <person name="Antonio M."/>
            <person name="Oren A."/>
            <person name="Chaudhuri R.R."/>
            <person name="La Ragione R."/>
            <person name="Hildebrand F."/>
            <person name="Pallen M.J."/>
        </authorList>
    </citation>
    <scope>NUCLEOTIDE SEQUENCE</scope>
    <source>
        <strain evidence="2">G3-4614</strain>
    </source>
</reference>
<dbReference type="Proteomes" id="UP000823636">
    <property type="component" value="Unassembled WGS sequence"/>
</dbReference>
<sequence length="217" mass="24864">MNKGKLILSLFVVLVVAASCQKEPDMDKLSSNFMVYTEYDKNADFSSFATFYLPDTIKVLGSKVTNWVGTAFSQDDGDPNAEKIITATAVNLEARGYTRIEDPEQRTTADIGIQLSYVEDTYYVTYYNTPYYWYDWWWGYNWGPAWGYVYPTYSMTYSYQVGSLLGEMIYIDKAASKLYPMWSFYVVGSMSGSTYTDITRAVNGVNQAFMQSPYVKR</sequence>
<dbReference type="PROSITE" id="PS51257">
    <property type="entry name" value="PROKAR_LIPOPROTEIN"/>
    <property type="match status" value="1"/>
</dbReference>
<dbReference type="AlphaFoldDB" id="A0A9D9E404"/>
<name>A0A9D9E404_9BACT</name>
<evidence type="ECO:0000259" key="1">
    <source>
        <dbReference type="Pfam" id="PF13590"/>
    </source>
</evidence>
<evidence type="ECO:0000313" key="3">
    <source>
        <dbReference type="Proteomes" id="UP000823636"/>
    </source>
</evidence>
<dbReference type="EMBL" id="JADIMW010000013">
    <property type="protein sequence ID" value="MBO8437530.1"/>
    <property type="molecule type" value="Genomic_DNA"/>
</dbReference>